<dbReference type="InterPro" id="IPR051159">
    <property type="entry name" value="Hexapeptide_acetyltransf"/>
</dbReference>
<gene>
    <name evidence="4" type="ORF">SCULI_v1c06940</name>
</gene>
<dbReference type="HOGENOM" id="CLU_051638_3_4_14"/>
<dbReference type="InterPro" id="IPR011004">
    <property type="entry name" value="Trimer_LpxA-like_sf"/>
</dbReference>
<dbReference type="PROSITE" id="PS00101">
    <property type="entry name" value="HEXAPEP_TRANSFERASES"/>
    <property type="match status" value="1"/>
</dbReference>
<accession>W6A820</accession>
<sequence>MNLESLLEHLNAQKPIEANSKQMEALYYFYNESRKIICELNYQYHEKTKINDLFSKIINKPVDDSFTLFPPVYVDFGKNLYIGKNVFINQNVSFQDQGGIYLHDNVQVGHNVVFSTLNHDLDPQLRKNVIPKPIIVEQNVWIGSNATILQGVKIGKNAVVAAGAVVNKDVPENTVVGGVPAKVIKNF</sequence>
<dbReference type="Pfam" id="PF14602">
    <property type="entry name" value="Hexapep_2"/>
    <property type="match status" value="1"/>
</dbReference>
<keyword evidence="5" id="KW-1185">Reference proteome</keyword>
<dbReference type="OrthoDB" id="9801697at2"/>
<organism evidence="4 5">
    <name type="scientific">Spiroplasma culicicola AES-1</name>
    <dbReference type="NCBI Taxonomy" id="1276246"/>
    <lineage>
        <taxon>Bacteria</taxon>
        <taxon>Bacillati</taxon>
        <taxon>Mycoplasmatota</taxon>
        <taxon>Mollicutes</taxon>
        <taxon>Entomoplasmatales</taxon>
        <taxon>Spiroplasmataceae</taxon>
        <taxon>Spiroplasma</taxon>
    </lineage>
</organism>
<dbReference type="eggNOG" id="COG0110">
    <property type="taxonomic scope" value="Bacteria"/>
</dbReference>
<dbReference type="PATRIC" id="fig|1276246.3.peg.692"/>
<evidence type="ECO:0000256" key="2">
    <source>
        <dbReference type="ARBA" id="ARBA00022679"/>
    </source>
</evidence>
<dbReference type="GO" id="GO:0008374">
    <property type="term" value="F:O-acyltransferase activity"/>
    <property type="evidence" value="ECO:0007669"/>
    <property type="project" value="TreeGrafter"/>
</dbReference>
<keyword evidence="3" id="KW-0677">Repeat</keyword>
<dbReference type="InterPro" id="IPR001451">
    <property type="entry name" value="Hexapep"/>
</dbReference>
<dbReference type="Gene3D" id="2.160.10.10">
    <property type="entry name" value="Hexapeptide repeat proteins"/>
    <property type="match status" value="1"/>
</dbReference>
<dbReference type="Proteomes" id="UP000019267">
    <property type="component" value="Chromosome"/>
</dbReference>
<dbReference type="PANTHER" id="PTHR23416">
    <property type="entry name" value="SIALIC ACID SYNTHASE-RELATED"/>
    <property type="match status" value="1"/>
</dbReference>
<keyword evidence="2" id="KW-0808">Transferase</keyword>
<dbReference type="KEGG" id="scq:SCULI_v1c06940"/>
<evidence type="ECO:0008006" key="6">
    <source>
        <dbReference type="Google" id="ProtNLM"/>
    </source>
</evidence>
<evidence type="ECO:0000256" key="1">
    <source>
        <dbReference type="ARBA" id="ARBA00007274"/>
    </source>
</evidence>
<dbReference type="EMBL" id="CP006681">
    <property type="protein sequence ID" value="AHI53035.1"/>
    <property type="molecule type" value="Genomic_DNA"/>
</dbReference>
<dbReference type="RefSeq" id="WP_025363267.1">
    <property type="nucleotide sequence ID" value="NZ_CP006681.1"/>
</dbReference>
<evidence type="ECO:0000313" key="5">
    <source>
        <dbReference type="Proteomes" id="UP000019267"/>
    </source>
</evidence>
<name>W6A820_9MOLU</name>
<dbReference type="SUPFAM" id="SSF51161">
    <property type="entry name" value="Trimeric LpxA-like enzymes"/>
    <property type="match status" value="1"/>
</dbReference>
<dbReference type="AlphaFoldDB" id="W6A820"/>
<comment type="similarity">
    <text evidence="1">Belongs to the transferase hexapeptide repeat family.</text>
</comment>
<dbReference type="STRING" id="1276246.SCULI_v1c06940"/>
<proteinExistence type="inferred from homology"/>
<reference evidence="4 5" key="1">
    <citation type="journal article" date="2014" name="Genome Biol. Evol.">
        <title>Molecular evolution of the substrate utilization strategies and putative virulence factors in mosquito-associated Spiroplasma species.</title>
        <authorList>
            <person name="Chang T.H."/>
            <person name="Lo W.S."/>
            <person name="Ku C."/>
            <person name="Chen L.L."/>
            <person name="Kuo C.H."/>
        </authorList>
    </citation>
    <scope>NUCLEOTIDE SEQUENCE [LARGE SCALE GENOMIC DNA]</scope>
    <source>
        <strain evidence="4">AES-1</strain>
    </source>
</reference>
<dbReference type="PANTHER" id="PTHR23416:SF23">
    <property type="entry name" value="ACETYLTRANSFERASE C18B11.09C-RELATED"/>
    <property type="match status" value="1"/>
</dbReference>
<protein>
    <recommendedName>
        <fullName evidence="6">Acetyltransferase</fullName>
    </recommendedName>
</protein>
<evidence type="ECO:0000313" key="4">
    <source>
        <dbReference type="EMBL" id="AHI53035.1"/>
    </source>
</evidence>
<dbReference type="InterPro" id="IPR018357">
    <property type="entry name" value="Hexapep_transf_CS"/>
</dbReference>
<evidence type="ECO:0000256" key="3">
    <source>
        <dbReference type="ARBA" id="ARBA00022737"/>
    </source>
</evidence>